<proteinExistence type="predicted"/>
<evidence type="ECO:0000313" key="2">
    <source>
        <dbReference type="Proteomes" id="UP001055439"/>
    </source>
</evidence>
<dbReference type="EMBL" id="CP097504">
    <property type="protein sequence ID" value="URD89988.1"/>
    <property type="molecule type" value="Genomic_DNA"/>
</dbReference>
<evidence type="ECO:0000313" key="1">
    <source>
        <dbReference type="EMBL" id="URD89988.1"/>
    </source>
</evidence>
<keyword evidence="2" id="KW-1185">Reference proteome</keyword>
<organism evidence="1 2">
    <name type="scientific">Musa troglodytarum</name>
    <name type="common">fe'i banana</name>
    <dbReference type="NCBI Taxonomy" id="320322"/>
    <lineage>
        <taxon>Eukaryota</taxon>
        <taxon>Viridiplantae</taxon>
        <taxon>Streptophyta</taxon>
        <taxon>Embryophyta</taxon>
        <taxon>Tracheophyta</taxon>
        <taxon>Spermatophyta</taxon>
        <taxon>Magnoliopsida</taxon>
        <taxon>Liliopsida</taxon>
        <taxon>Zingiberales</taxon>
        <taxon>Musaceae</taxon>
        <taxon>Musa</taxon>
    </lineage>
</organism>
<dbReference type="Proteomes" id="UP001055439">
    <property type="component" value="Chromosome 2"/>
</dbReference>
<accession>A0A9E7F9Z5</accession>
<name>A0A9E7F9Z5_9LILI</name>
<sequence>MMLSEGRIMKFYTLSCTHWMPKGSAAQVALRAMYSDTFVPLCFPGWLLKLQSFHREKEMVAAAVNMFLACKKQKEERAEEDERCHHSGKSKPPSVVRSLYPPVLFSFSFPLHPSFYIVLRVCYLFAQSHPVLGPNQWLILTNEKSC</sequence>
<reference evidence="1" key="1">
    <citation type="submission" date="2022-05" db="EMBL/GenBank/DDBJ databases">
        <title>The Musa troglodytarum L. genome provides insights into the mechanism of non-climacteric behaviour and enrichment of carotenoids.</title>
        <authorList>
            <person name="Wang J."/>
        </authorList>
    </citation>
    <scope>NUCLEOTIDE SEQUENCE</scope>
    <source>
        <tissue evidence="1">Leaf</tissue>
    </source>
</reference>
<gene>
    <name evidence="1" type="ORF">MUK42_33015</name>
</gene>
<dbReference type="AlphaFoldDB" id="A0A9E7F9Z5"/>
<protein>
    <submittedName>
        <fullName evidence="1">Uncharacterized protein</fullName>
    </submittedName>
</protein>